<dbReference type="EMBL" id="MTSL01000124">
    <property type="protein sequence ID" value="PJF18444.1"/>
    <property type="molecule type" value="Genomic_DNA"/>
</dbReference>
<reference evidence="2 3" key="1">
    <citation type="submission" date="2016-10" db="EMBL/GenBank/DDBJ databases">
        <title>The genome of Paramicrosporidium saccamoebae is the missing link in understanding Cryptomycota and Microsporidia evolution.</title>
        <authorList>
            <person name="Quandt C.A."/>
            <person name="Beaudet D."/>
            <person name="Corsaro D."/>
            <person name="Michel R."/>
            <person name="Corradi N."/>
            <person name="James T."/>
        </authorList>
    </citation>
    <scope>NUCLEOTIDE SEQUENCE [LARGE SCALE GENOMIC DNA]</scope>
    <source>
        <strain evidence="2 3">KSL3</strain>
    </source>
</reference>
<organism evidence="2 3">
    <name type="scientific">Paramicrosporidium saccamoebae</name>
    <dbReference type="NCBI Taxonomy" id="1246581"/>
    <lineage>
        <taxon>Eukaryota</taxon>
        <taxon>Fungi</taxon>
        <taxon>Fungi incertae sedis</taxon>
        <taxon>Cryptomycota</taxon>
        <taxon>Cryptomycota incertae sedis</taxon>
        <taxon>Paramicrosporidium</taxon>
    </lineage>
</organism>
<comment type="caution">
    <text evidence="2">The sequence shown here is derived from an EMBL/GenBank/DDBJ whole genome shotgun (WGS) entry which is preliminary data.</text>
</comment>
<dbReference type="AlphaFoldDB" id="A0A2H9TL33"/>
<keyword evidence="3" id="KW-1185">Reference proteome</keyword>
<proteinExistence type="predicted"/>
<evidence type="ECO:0000313" key="3">
    <source>
        <dbReference type="Proteomes" id="UP000240830"/>
    </source>
</evidence>
<sequence length="142" mass="15710">MTFSPLTELLPSVRSSPPTGLDTLQGESSNTLMEKSMVLSQAIPRPNCTPQPRADSLANPNRSDALLLEPELGKTKGIFPPSLSQKDNRPYTRTYAPNTTMARLLHVPMRPATKSDIDPPLIDWMRRGHQVAYTRAPNCGRD</sequence>
<name>A0A2H9TL33_9FUNG</name>
<evidence type="ECO:0000256" key="1">
    <source>
        <dbReference type="SAM" id="MobiDB-lite"/>
    </source>
</evidence>
<accession>A0A2H9TL33</accession>
<evidence type="ECO:0000313" key="2">
    <source>
        <dbReference type="EMBL" id="PJF18444.1"/>
    </source>
</evidence>
<dbReference type="Proteomes" id="UP000240830">
    <property type="component" value="Unassembled WGS sequence"/>
</dbReference>
<gene>
    <name evidence="2" type="ORF">PSACC_01733</name>
</gene>
<feature type="region of interest" description="Disordered" evidence="1">
    <location>
        <begin position="1"/>
        <end position="93"/>
    </location>
</feature>
<protein>
    <submittedName>
        <fullName evidence="2">Uncharacterized protein</fullName>
    </submittedName>
</protein>